<feature type="signal peptide" evidence="4">
    <location>
        <begin position="1"/>
        <end position="27"/>
    </location>
</feature>
<keyword evidence="4" id="KW-0732">Signal</keyword>
<evidence type="ECO:0000256" key="4">
    <source>
        <dbReference type="SAM" id="SignalP"/>
    </source>
</evidence>
<keyword evidence="2 3" id="KW-0326">Glycosidase</keyword>
<comment type="similarity">
    <text evidence="3">Belongs to the glycosyl hydrolase 5 (cellulase A) family.</text>
</comment>
<dbReference type="GO" id="GO:0004553">
    <property type="term" value="F:hydrolase activity, hydrolyzing O-glycosyl compounds"/>
    <property type="evidence" value="ECO:0007669"/>
    <property type="project" value="InterPro"/>
</dbReference>
<dbReference type="InterPro" id="IPR018087">
    <property type="entry name" value="Glyco_hydro_5_CS"/>
</dbReference>
<protein>
    <submittedName>
        <fullName evidence="6">Cellulase family glycosylhydrolase</fullName>
    </submittedName>
</protein>
<proteinExistence type="inferred from homology"/>
<evidence type="ECO:0000313" key="7">
    <source>
        <dbReference type="Proteomes" id="UP000430519"/>
    </source>
</evidence>
<dbReference type="RefSeq" id="WP_160979527.1">
    <property type="nucleotide sequence ID" value="NZ_WVHK01000038.1"/>
</dbReference>
<keyword evidence="1 3" id="KW-0378">Hydrolase</keyword>
<dbReference type="SUPFAM" id="SSF51445">
    <property type="entry name" value="(Trans)glycosidases"/>
    <property type="match status" value="1"/>
</dbReference>
<sequence length="334" mass="35638">MSRCLLPSALPLAALLVTACSSNPGVADTPAAPLQTQAAAGLYVSNGKLVDANGVPFIFQGINFPHAWYAGKWSAAMGQMKARNANSVRMVLATGCRWTKTEYNVINDMISAARTNKLVLVLEVHDTTGYGEQAGACTLAHAANYWVGMKNSLVGHEKHVIINIGNEPYGNVNTAAWTADTKAAIRTLRSAGLRHTIMVDAPNWGQDWSGTMRTNAAGVFTADPLRNTIFSVHMYGVYTTASSVNAYISAFVNAKLPLVVGEFANTFQGSSVAYGTVMSDSKARVNGYMAWSWSGNSGVDAPLDLVNNFNPSSPTTWGSLLFKDLTTAKPSTLF</sequence>
<evidence type="ECO:0000256" key="3">
    <source>
        <dbReference type="RuleBase" id="RU361153"/>
    </source>
</evidence>
<dbReference type="AlphaFoldDB" id="A0A6I4YMF3"/>
<gene>
    <name evidence="6" type="ORF">GLX28_11285</name>
</gene>
<dbReference type="PROSITE" id="PS00659">
    <property type="entry name" value="GLYCOSYL_HYDROL_F5"/>
    <property type="match status" value="1"/>
</dbReference>
<accession>A0A6I4YMF3</accession>
<feature type="chain" id="PRO_5026187709" evidence="4">
    <location>
        <begin position="28"/>
        <end position="334"/>
    </location>
</feature>
<name>A0A6I4YMF3_9DEIO</name>
<dbReference type="PROSITE" id="PS51257">
    <property type="entry name" value="PROKAR_LIPOPROTEIN"/>
    <property type="match status" value="1"/>
</dbReference>
<dbReference type="PANTHER" id="PTHR34142:SF1">
    <property type="entry name" value="GLYCOSIDE HYDROLASE FAMILY 5 DOMAIN-CONTAINING PROTEIN"/>
    <property type="match status" value="1"/>
</dbReference>
<reference evidence="6 7" key="1">
    <citation type="submission" date="2019-11" db="EMBL/GenBank/DDBJ databases">
        <title>Genome sequence of Deinococcus xianganensis Y35, AI-2 producing algicidal bacterium, isolated from lake water.</title>
        <authorList>
            <person name="Li Y."/>
        </authorList>
    </citation>
    <scope>NUCLEOTIDE SEQUENCE [LARGE SCALE GENOMIC DNA]</scope>
    <source>
        <strain evidence="6 7">Y35</strain>
    </source>
</reference>
<evidence type="ECO:0000313" key="6">
    <source>
        <dbReference type="EMBL" id="MXV20217.1"/>
    </source>
</evidence>
<dbReference type="EMBL" id="WVHK01000038">
    <property type="protein sequence ID" value="MXV20217.1"/>
    <property type="molecule type" value="Genomic_DNA"/>
</dbReference>
<comment type="caution">
    <text evidence="6">The sequence shown here is derived from an EMBL/GenBank/DDBJ whole genome shotgun (WGS) entry which is preliminary data.</text>
</comment>
<dbReference type="Pfam" id="PF00150">
    <property type="entry name" value="Cellulase"/>
    <property type="match status" value="1"/>
</dbReference>
<dbReference type="Gene3D" id="3.20.20.80">
    <property type="entry name" value="Glycosidases"/>
    <property type="match status" value="1"/>
</dbReference>
<dbReference type="InterPro" id="IPR017853">
    <property type="entry name" value="GH"/>
</dbReference>
<evidence type="ECO:0000256" key="2">
    <source>
        <dbReference type="ARBA" id="ARBA00023295"/>
    </source>
</evidence>
<evidence type="ECO:0000259" key="5">
    <source>
        <dbReference type="Pfam" id="PF00150"/>
    </source>
</evidence>
<organism evidence="6 7">
    <name type="scientific">Deinococcus xianganensis</name>
    <dbReference type="NCBI Taxonomy" id="1507289"/>
    <lineage>
        <taxon>Bacteria</taxon>
        <taxon>Thermotogati</taxon>
        <taxon>Deinococcota</taxon>
        <taxon>Deinococci</taxon>
        <taxon>Deinococcales</taxon>
        <taxon>Deinococcaceae</taxon>
        <taxon>Deinococcus</taxon>
    </lineage>
</organism>
<dbReference type="InterPro" id="IPR001547">
    <property type="entry name" value="Glyco_hydro_5"/>
</dbReference>
<dbReference type="PANTHER" id="PTHR34142">
    <property type="entry name" value="ENDO-BETA-1,4-GLUCANASE A"/>
    <property type="match status" value="1"/>
</dbReference>
<dbReference type="GO" id="GO:0009251">
    <property type="term" value="P:glucan catabolic process"/>
    <property type="evidence" value="ECO:0007669"/>
    <property type="project" value="TreeGrafter"/>
</dbReference>
<evidence type="ECO:0000256" key="1">
    <source>
        <dbReference type="ARBA" id="ARBA00022801"/>
    </source>
</evidence>
<keyword evidence="7" id="KW-1185">Reference proteome</keyword>
<feature type="domain" description="Glycoside hydrolase family 5" evidence="5">
    <location>
        <begin position="50"/>
        <end position="296"/>
    </location>
</feature>
<dbReference type="Proteomes" id="UP000430519">
    <property type="component" value="Unassembled WGS sequence"/>
</dbReference>